<dbReference type="InterPro" id="IPR053218">
    <property type="entry name" value="Pathogen-related_defense"/>
</dbReference>
<dbReference type="InterPro" id="IPR032710">
    <property type="entry name" value="NTF2-like_dom_sf"/>
</dbReference>
<sequence>MADTGPKRVGFLDEEGGRVPARVDSPPIDHSEDYHGSEGEREKESLAHAEPEHSAPSVDLERRRTLCEAIGVENLPVFNVQDRDPETLAEARALVDRIKKKYGFVEPDRGNIDNPSINWRGGRKPDYTIANLQYLLGKTKNHKPGSLELIVENLVKKWEMEATHKLFHEWETVNHSKYTVQANGGKVFSADEACWVGNYNWLLDAVNKDYYDNSKETFESSHGRFRYAFLEGFPWEVLEVFSGPPRVAFSWRHWAVFSGEYQTIKGHGQTVTMTGFGMILIEDMKVSKMDIYYKPDDFFEVLLGKREVQELGETGAAHGEPLILKMAKREGSGCPFHPYTSTDKEEHRDSSVNG</sequence>
<protein>
    <recommendedName>
        <fullName evidence="3">Pathogen-related protein</fullName>
    </recommendedName>
</protein>
<dbReference type="PANTHER" id="PTHR31723:SF10">
    <property type="entry name" value="PATHOGEN-RELATED PROTEIN"/>
    <property type="match status" value="1"/>
</dbReference>
<evidence type="ECO:0000256" key="1">
    <source>
        <dbReference type="SAM" id="MobiDB-lite"/>
    </source>
</evidence>
<dbReference type="EMBL" id="HBKQ01011262">
    <property type="protein sequence ID" value="CAE2218942.1"/>
    <property type="molecule type" value="Transcribed_RNA"/>
</dbReference>
<dbReference type="Gene3D" id="3.10.450.50">
    <property type="match status" value="1"/>
</dbReference>
<proteinExistence type="predicted"/>
<evidence type="ECO:0000313" key="2">
    <source>
        <dbReference type="EMBL" id="CAE2218942.1"/>
    </source>
</evidence>
<dbReference type="PANTHER" id="PTHR31723">
    <property type="entry name" value="PATHOGENESIS-RELATED FAMILY PROTEIN"/>
    <property type="match status" value="1"/>
</dbReference>
<organism evidence="2">
    <name type="scientific">Odontella aurita</name>
    <dbReference type="NCBI Taxonomy" id="265563"/>
    <lineage>
        <taxon>Eukaryota</taxon>
        <taxon>Sar</taxon>
        <taxon>Stramenopiles</taxon>
        <taxon>Ochrophyta</taxon>
        <taxon>Bacillariophyta</taxon>
        <taxon>Mediophyceae</taxon>
        <taxon>Biddulphiophycidae</taxon>
        <taxon>Eupodiscales</taxon>
        <taxon>Odontellaceae</taxon>
        <taxon>Odontella</taxon>
    </lineage>
</organism>
<name>A0A7S4I550_9STRA</name>
<dbReference type="SUPFAM" id="SSF54427">
    <property type="entry name" value="NTF2-like"/>
    <property type="match status" value="1"/>
</dbReference>
<feature type="region of interest" description="Disordered" evidence="1">
    <location>
        <begin position="1"/>
        <end position="59"/>
    </location>
</feature>
<accession>A0A7S4I550</accession>
<reference evidence="2" key="1">
    <citation type="submission" date="2021-01" db="EMBL/GenBank/DDBJ databases">
        <authorList>
            <person name="Corre E."/>
            <person name="Pelletier E."/>
            <person name="Niang G."/>
            <person name="Scheremetjew M."/>
            <person name="Finn R."/>
            <person name="Kale V."/>
            <person name="Holt S."/>
            <person name="Cochrane G."/>
            <person name="Meng A."/>
            <person name="Brown T."/>
            <person name="Cohen L."/>
        </authorList>
    </citation>
    <scope>NUCLEOTIDE SEQUENCE</scope>
    <source>
        <strain evidence="2">Isolate 1302-5</strain>
    </source>
</reference>
<feature type="region of interest" description="Disordered" evidence="1">
    <location>
        <begin position="335"/>
        <end position="354"/>
    </location>
</feature>
<feature type="compositionally biased region" description="Basic and acidic residues" evidence="1">
    <location>
        <begin position="27"/>
        <end position="59"/>
    </location>
</feature>
<feature type="compositionally biased region" description="Basic and acidic residues" evidence="1">
    <location>
        <begin position="342"/>
        <end position="354"/>
    </location>
</feature>
<gene>
    <name evidence="2" type="ORF">OAUR00152_LOCUS7571</name>
</gene>
<evidence type="ECO:0008006" key="3">
    <source>
        <dbReference type="Google" id="ProtNLM"/>
    </source>
</evidence>
<dbReference type="AlphaFoldDB" id="A0A7S4I550"/>